<feature type="region of interest" description="Disordered" evidence="11">
    <location>
        <begin position="74"/>
        <end position="94"/>
    </location>
</feature>
<dbReference type="InterPro" id="IPR051474">
    <property type="entry name" value="Anti-sigma-K/W_factor"/>
</dbReference>
<evidence type="ECO:0000256" key="4">
    <source>
        <dbReference type="ARBA" id="ARBA00022692"/>
    </source>
</evidence>
<comment type="subcellular location">
    <subcellularLocation>
        <location evidence="2">Cell membrane</location>
    </subcellularLocation>
    <subcellularLocation>
        <location evidence="1">Membrane</location>
        <topology evidence="1">Single-pass membrane protein</topology>
    </subcellularLocation>
</comment>
<dbReference type="Gene3D" id="1.10.10.1320">
    <property type="entry name" value="Anti-sigma factor, zinc-finger domain"/>
    <property type="match status" value="1"/>
</dbReference>
<keyword evidence="4" id="KW-0812">Transmembrane</keyword>
<evidence type="ECO:0000256" key="3">
    <source>
        <dbReference type="ARBA" id="ARBA00022475"/>
    </source>
</evidence>
<evidence type="ECO:0000259" key="13">
    <source>
        <dbReference type="Pfam" id="PF13490"/>
    </source>
</evidence>
<keyword evidence="8" id="KW-0804">Transcription</keyword>
<sequence length="248" mass="25262">MNTPADVHTMTGAYVLDALSPAERAQFEEHLEVCPTCALELAEFTETGCWLANALAEPPPPALRDRVLAAAARTPQLSRRAAPPAPLPPARSRPGRRPLLLTAAAVLGIAVLGLQSTAPADYLDRQAVALREAHSRGLDATALLSAADARVLSAANPGGGTLSVVHSPSHAAVVLITSGMPGPAPERAYQAWVIGTRGARSAGLLSATAPLVAHGVAPGERIGVTVEPAGGSVQPTSLPLLTADLPPA</sequence>
<dbReference type="Pfam" id="PF13490">
    <property type="entry name" value="zf-HC2"/>
    <property type="match status" value="1"/>
</dbReference>
<dbReference type="Pfam" id="PF10099">
    <property type="entry name" value="RskA_C"/>
    <property type="match status" value="1"/>
</dbReference>
<evidence type="ECO:0000256" key="8">
    <source>
        <dbReference type="ARBA" id="ARBA00023163"/>
    </source>
</evidence>
<keyword evidence="7" id="KW-0472">Membrane</keyword>
<dbReference type="EMBL" id="JAGIOO010000001">
    <property type="protein sequence ID" value="MBP2479535.1"/>
    <property type="molecule type" value="Genomic_DNA"/>
</dbReference>
<keyword evidence="3" id="KW-1003">Cell membrane</keyword>
<dbReference type="RefSeq" id="WP_086789505.1">
    <property type="nucleotide sequence ID" value="NZ_JAGIOO010000001.1"/>
</dbReference>
<evidence type="ECO:0000256" key="1">
    <source>
        <dbReference type="ARBA" id="ARBA00004167"/>
    </source>
</evidence>
<protein>
    <recommendedName>
        <fullName evidence="10">Regulator of SigK</fullName>
    </recommendedName>
    <alternativeName>
        <fullName evidence="9">Sigma-K anti-sigma factor RskA</fullName>
    </alternativeName>
</protein>
<dbReference type="PANTHER" id="PTHR37461:SF1">
    <property type="entry name" value="ANTI-SIGMA-K FACTOR RSKA"/>
    <property type="match status" value="1"/>
</dbReference>
<feature type="domain" description="Anti-sigma K factor RskA C-terminal" evidence="12">
    <location>
        <begin position="101"/>
        <end position="238"/>
    </location>
</feature>
<proteinExistence type="predicted"/>
<gene>
    <name evidence="14" type="ORF">JOF53_008407</name>
</gene>
<evidence type="ECO:0000313" key="14">
    <source>
        <dbReference type="EMBL" id="MBP2479535.1"/>
    </source>
</evidence>
<evidence type="ECO:0000256" key="9">
    <source>
        <dbReference type="ARBA" id="ARBA00029829"/>
    </source>
</evidence>
<dbReference type="InterPro" id="IPR027383">
    <property type="entry name" value="Znf_put"/>
</dbReference>
<dbReference type="InterPro" id="IPR018764">
    <property type="entry name" value="RskA_C"/>
</dbReference>
<evidence type="ECO:0000256" key="2">
    <source>
        <dbReference type="ARBA" id="ARBA00004236"/>
    </source>
</evidence>
<organism evidence="14 15">
    <name type="scientific">Crossiella equi</name>
    <dbReference type="NCBI Taxonomy" id="130796"/>
    <lineage>
        <taxon>Bacteria</taxon>
        <taxon>Bacillati</taxon>
        <taxon>Actinomycetota</taxon>
        <taxon>Actinomycetes</taxon>
        <taxon>Pseudonocardiales</taxon>
        <taxon>Pseudonocardiaceae</taxon>
        <taxon>Crossiella</taxon>
    </lineage>
</organism>
<dbReference type="PANTHER" id="PTHR37461">
    <property type="entry name" value="ANTI-SIGMA-K FACTOR RSKA"/>
    <property type="match status" value="1"/>
</dbReference>
<keyword evidence="5" id="KW-1133">Transmembrane helix</keyword>
<evidence type="ECO:0000256" key="7">
    <source>
        <dbReference type="ARBA" id="ARBA00023136"/>
    </source>
</evidence>
<keyword evidence="15" id="KW-1185">Reference proteome</keyword>
<evidence type="ECO:0000313" key="15">
    <source>
        <dbReference type="Proteomes" id="UP001519363"/>
    </source>
</evidence>
<evidence type="ECO:0000256" key="10">
    <source>
        <dbReference type="ARBA" id="ARBA00030803"/>
    </source>
</evidence>
<evidence type="ECO:0000256" key="6">
    <source>
        <dbReference type="ARBA" id="ARBA00023015"/>
    </source>
</evidence>
<feature type="domain" description="Putative zinc-finger" evidence="13">
    <location>
        <begin position="7"/>
        <end position="38"/>
    </location>
</feature>
<evidence type="ECO:0000256" key="5">
    <source>
        <dbReference type="ARBA" id="ARBA00022989"/>
    </source>
</evidence>
<comment type="caution">
    <text evidence="14">The sequence shown here is derived from an EMBL/GenBank/DDBJ whole genome shotgun (WGS) entry which is preliminary data.</text>
</comment>
<dbReference type="InterPro" id="IPR041916">
    <property type="entry name" value="Anti_sigma_zinc_sf"/>
</dbReference>
<name>A0ABS5ASI5_9PSEU</name>
<keyword evidence="6" id="KW-0805">Transcription regulation</keyword>
<dbReference type="Proteomes" id="UP001519363">
    <property type="component" value="Unassembled WGS sequence"/>
</dbReference>
<reference evidence="14 15" key="1">
    <citation type="submission" date="2021-03" db="EMBL/GenBank/DDBJ databases">
        <title>Sequencing the genomes of 1000 actinobacteria strains.</title>
        <authorList>
            <person name="Klenk H.-P."/>
        </authorList>
    </citation>
    <scope>NUCLEOTIDE SEQUENCE [LARGE SCALE GENOMIC DNA]</scope>
    <source>
        <strain evidence="14 15">DSM 44580</strain>
    </source>
</reference>
<accession>A0ABS5ASI5</accession>
<evidence type="ECO:0000256" key="11">
    <source>
        <dbReference type="SAM" id="MobiDB-lite"/>
    </source>
</evidence>
<evidence type="ECO:0000259" key="12">
    <source>
        <dbReference type="Pfam" id="PF10099"/>
    </source>
</evidence>